<dbReference type="GO" id="GO:0005524">
    <property type="term" value="F:ATP binding"/>
    <property type="evidence" value="ECO:0007669"/>
    <property type="project" value="UniProtKB-UniRule"/>
</dbReference>
<dbReference type="Pfam" id="PF02224">
    <property type="entry name" value="Cytidylate_kin"/>
    <property type="match status" value="1"/>
</dbReference>
<keyword evidence="4 8" id="KW-0418">Kinase</keyword>
<dbReference type="NCBIfam" id="TIGR00017">
    <property type="entry name" value="cmk"/>
    <property type="match status" value="1"/>
</dbReference>
<evidence type="ECO:0000256" key="6">
    <source>
        <dbReference type="ARBA" id="ARBA00047615"/>
    </source>
</evidence>
<evidence type="ECO:0000256" key="5">
    <source>
        <dbReference type="ARBA" id="ARBA00022840"/>
    </source>
</evidence>
<keyword evidence="8" id="KW-0963">Cytoplasm</keyword>
<evidence type="ECO:0000256" key="2">
    <source>
        <dbReference type="ARBA" id="ARBA00022679"/>
    </source>
</evidence>
<protein>
    <recommendedName>
        <fullName evidence="8">Cytidylate kinase</fullName>
        <shortName evidence="8">CK</shortName>
        <ecNumber evidence="8">2.7.4.25</ecNumber>
    </recommendedName>
    <alternativeName>
        <fullName evidence="8">Cytidine monophosphate kinase</fullName>
        <shortName evidence="8">CMP kinase</shortName>
    </alternativeName>
</protein>
<evidence type="ECO:0000256" key="7">
    <source>
        <dbReference type="ARBA" id="ARBA00048478"/>
    </source>
</evidence>
<dbReference type="SUPFAM" id="SSF52540">
    <property type="entry name" value="P-loop containing nucleoside triphosphate hydrolases"/>
    <property type="match status" value="1"/>
</dbReference>
<comment type="subcellular location">
    <subcellularLocation>
        <location evidence="8">Cytoplasm</location>
    </subcellularLocation>
</comment>
<dbReference type="InterPro" id="IPR003136">
    <property type="entry name" value="Cytidylate_kin"/>
</dbReference>
<dbReference type="Proteomes" id="UP000886101">
    <property type="component" value="Unassembled WGS sequence"/>
</dbReference>
<comment type="catalytic activity">
    <reaction evidence="6 8">
        <text>dCMP + ATP = dCDP + ADP</text>
        <dbReference type="Rhea" id="RHEA:25094"/>
        <dbReference type="ChEBI" id="CHEBI:30616"/>
        <dbReference type="ChEBI" id="CHEBI:57566"/>
        <dbReference type="ChEBI" id="CHEBI:58593"/>
        <dbReference type="ChEBI" id="CHEBI:456216"/>
        <dbReference type="EC" id="2.7.4.25"/>
    </reaction>
</comment>
<evidence type="ECO:0000256" key="4">
    <source>
        <dbReference type="ARBA" id="ARBA00022777"/>
    </source>
</evidence>
<feature type="binding site" evidence="8">
    <location>
        <begin position="3"/>
        <end position="11"/>
    </location>
    <ligand>
        <name>ATP</name>
        <dbReference type="ChEBI" id="CHEBI:30616"/>
    </ligand>
</feature>
<dbReference type="CDD" id="cd02020">
    <property type="entry name" value="CMPK"/>
    <property type="match status" value="1"/>
</dbReference>
<dbReference type="EMBL" id="DROK01000064">
    <property type="protein sequence ID" value="HHI96654.1"/>
    <property type="molecule type" value="Genomic_DNA"/>
</dbReference>
<reference evidence="10" key="1">
    <citation type="journal article" date="2020" name="mSystems">
        <title>Genome- and Community-Level Interaction Insights into Carbon Utilization and Element Cycling Functions of Hydrothermarchaeota in Hydrothermal Sediment.</title>
        <authorList>
            <person name="Zhou Z."/>
            <person name="Liu Y."/>
            <person name="Xu W."/>
            <person name="Pan J."/>
            <person name="Luo Z.H."/>
            <person name="Li M."/>
        </authorList>
    </citation>
    <scope>NUCLEOTIDE SEQUENCE [LARGE SCALE GENOMIC DNA]</scope>
    <source>
        <strain evidence="10">HyVt-533</strain>
    </source>
</reference>
<evidence type="ECO:0000259" key="9">
    <source>
        <dbReference type="Pfam" id="PF02224"/>
    </source>
</evidence>
<dbReference type="HAMAP" id="MF_00238">
    <property type="entry name" value="Cytidyl_kinase_type1"/>
    <property type="match status" value="1"/>
</dbReference>
<proteinExistence type="inferred from homology"/>
<dbReference type="InterPro" id="IPR011994">
    <property type="entry name" value="Cytidylate_kinase_dom"/>
</dbReference>
<evidence type="ECO:0000256" key="1">
    <source>
        <dbReference type="ARBA" id="ARBA00009427"/>
    </source>
</evidence>
<keyword evidence="5 8" id="KW-0067">ATP-binding</keyword>
<dbReference type="GO" id="GO:0036431">
    <property type="term" value="F:dCMP kinase activity"/>
    <property type="evidence" value="ECO:0007669"/>
    <property type="project" value="InterPro"/>
</dbReference>
<keyword evidence="3 8" id="KW-0547">Nucleotide-binding</keyword>
<keyword evidence="2 8" id="KW-0808">Transferase</keyword>
<evidence type="ECO:0000313" key="10">
    <source>
        <dbReference type="EMBL" id="HHI96654.1"/>
    </source>
</evidence>
<evidence type="ECO:0000256" key="3">
    <source>
        <dbReference type="ARBA" id="ARBA00022741"/>
    </source>
</evidence>
<dbReference type="GO" id="GO:0005737">
    <property type="term" value="C:cytoplasm"/>
    <property type="evidence" value="ECO:0007669"/>
    <property type="project" value="UniProtKB-SubCell"/>
</dbReference>
<name>A0A7V5NYM9_9BACT</name>
<dbReference type="AlphaFoldDB" id="A0A7V5NYM9"/>
<comment type="catalytic activity">
    <reaction evidence="7 8">
        <text>CMP + ATP = CDP + ADP</text>
        <dbReference type="Rhea" id="RHEA:11600"/>
        <dbReference type="ChEBI" id="CHEBI:30616"/>
        <dbReference type="ChEBI" id="CHEBI:58069"/>
        <dbReference type="ChEBI" id="CHEBI:60377"/>
        <dbReference type="ChEBI" id="CHEBI:456216"/>
        <dbReference type="EC" id="2.7.4.25"/>
    </reaction>
</comment>
<dbReference type="GO" id="GO:0006220">
    <property type="term" value="P:pyrimidine nucleotide metabolic process"/>
    <property type="evidence" value="ECO:0007669"/>
    <property type="project" value="UniProtKB-UniRule"/>
</dbReference>
<dbReference type="InterPro" id="IPR027417">
    <property type="entry name" value="P-loop_NTPase"/>
</dbReference>
<dbReference type="EC" id="2.7.4.25" evidence="8"/>
<dbReference type="Gene3D" id="3.40.50.300">
    <property type="entry name" value="P-loop containing nucleotide triphosphate hydrolases"/>
    <property type="match status" value="1"/>
</dbReference>
<gene>
    <name evidence="8" type="primary">cmk</name>
    <name evidence="10" type="ORF">ENJ96_02255</name>
</gene>
<accession>A0A7V5NYM9</accession>
<sequence length="216" mass="23481">MDGPAGAGKSTVAKRLAEELGYLYLDTGAMYRAVALAAQRAGVSPEKEEDLCLLAEKAAIELVPGKDGVRVFLNGEDVSEAIRTPEIDRLSSLVAKVAGVRRILVDKQRALGARGGVVAEGRDMGSVVFPEADVKFFLTASPEVRARRRFEELKKRGLDPDFPKVLAEIIERDRQDQERPIAPLVVPPGAIIIDTSNLEVEEVLRLVLAKVKEKLA</sequence>
<evidence type="ECO:0000256" key="8">
    <source>
        <dbReference type="HAMAP-Rule" id="MF_00238"/>
    </source>
</evidence>
<organism evidence="10">
    <name type="scientific">Thermodesulfatator atlanticus</name>
    <dbReference type="NCBI Taxonomy" id="501497"/>
    <lineage>
        <taxon>Bacteria</taxon>
        <taxon>Pseudomonadati</taxon>
        <taxon>Thermodesulfobacteriota</taxon>
        <taxon>Thermodesulfobacteria</taxon>
        <taxon>Thermodesulfobacteriales</taxon>
        <taxon>Thermodesulfatatoraceae</taxon>
        <taxon>Thermodesulfatator</taxon>
    </lineage>
</organism>
<feature type="domain" description="Cytidylate kinase" evidence="9">
    <location>
        <begin position="1"/>
        <end position="212"/>
    </location>
</feature>
<comment type="caution">
    <text evidence="10">The sequence shown here is derived from an EMBL/GenBank/DDBJ whole genome shotgun (WGS) entry which is preliminary data.</text>
</comment>
<comment type="similarity">
    <text evidence="1 8">Belongs to the cytidylate kinase family. Type 1 subfamily.</text>
</comment>